<name>A0AAD1VVE0_PELCU</name>
<sequence>MAMYGWFRLPAPPSCSTEVNKDVNVRFQNGPYRQGFLNVLRNKSPYHFEGHTLMFYLDQSRATLNWRRSLRPLAAELIRNNVPYKWDNPKCLLLPRDTENLKVQEILDITNTLQQLMLTTSHRGTLPATQEPQSPLGIQLRFTHSWQFCIGSYLLNN</sequence>
<reference evidence="1" key="1">
    <citation type="submission" date="2022-03" db="EMBL/GenBank/DDBJ databases">
        <authorList>
            <person name="Alioto T."/>
            <person name="Alioto T."/>
            <person name="Gomez Garrido J."/>
        </authorList>
    </citation>
    <scope>NUCLEOTIDE SEQUENCE</scope>
</reference>
<dbReference type="Proteomes" id="UP001295444">
    <property type="component" value="Chromosome 02"/>
</dbReference>
<keyword evidence="2" id="KW-1185">Reference proteome</keyword>
<dbReference type="EMBL" id="OW240913">
    <property type="protein sequence ID" value="CAH2251117.1"/>
    <property type="molecule type" value="Genomic_DNA"/>
</dbReference>
<organism evidence="1 2">
    <name type="scientific">Pelobates cultripes</name>
    <name type="common">Western spadefoot toad</name>
    <dbReference type="NCBI Taxonomy" id="61616"/>
    <lineage>
        <taxon>Eukaryota</taxon>
        <taxon>Metazoa</taxon>
        <taxon>Chordata</taxon>
        <taxon>Craniata</taxon>
        <taxon>Vertebrata</taxon>
        <taxon>Euteleostomi</taxon>
        <taxon>Amphibia</taxon>
        <taxon>Batrachia</taxon>
        <taxon>Anura</taxon>
        <taxon>Pelobatoidea</taxon>
        <taxon>Pelobatidae</taxon>
        <taxon>Pelobates</taxon>
    </lineage>
</organism>
<protein>
    <submittedName>
        <fullName evidence="1">Uncharacterized protein</fullName>
    </submittedName>
</protein>
<dbReference type="AlphaFoldDB" id="A0AAD1VVE0"/>
<gene>
    <name evidence="1" type="ORF">PECUL_23A037720</name>
</gene>
<proteinExistence type="predicted"/>
<evidence type="ECO:0000313" key="2">
    <source>
        <dbReference type="Proteomes" id="UP001295444"/>
    </source>
</evidence>
<evidence type="ECO:0000313" key="1">
    <source>
        <dbReference type="EMBL" id="CAH2251117.1"/>
    </source>
</evidence>
<accession>A0AAD1VVE0</accession>